<evidence type="ECO:0000256" key="2">
    <source>
        <dbReference type="ARBA" id="ARBA00023125"/>
    </source>
</evidence>
<dbReference type="GO" id="GO:0003677">
    <property type="term" value="F:DNA binding"/>
    <property type="evidence" value="ECO:0007669"/>
    <property type="project" value="UniProtKB-KW"/>
</dbReference>
<dbReference type="CDD" id="cd07377">
    <property type="entry name" value="WHTH_GntR"/>
    <property type="match status" value="1"/>
</dbReference>
<dbReference type="PROSITE" id="PS50949">
    <property type="entry name" value="HTH_GNTR"/>
    <property type="match status" value="1"/>
</dbReference>
<evidence type="ECO:0000313" key="6">
    <source>
        <dbReference type="Proteomes" id="UP000286701"/>
    </source>
</evidence>
<dbReference type="InterPro" id="IPR036388">
    <property type="entry name" value="WH-like_DNA-bd_sf"/>
</dbReference>
<dbReference type="EMBL" id="SBIW01000001">
    <property type="protein sequence ID" value="RWY57356.1"/>
    <property type="molecule type" value="Genomic_DNA"/>
</dbReference>
<dbReference type="PANTHER" id="PTHR38445">
    <property type="entry name" value="HTH-TYPE TRANSCRIPTIONAL REPRESSOR YTRA"/>
    <property type="match status" value="1"/>
</dbReference>
<protein>
    <submittedName>
        <fullName evidence="5">GntR family transcriptional regulator</fullName>
    </submittedName>
</protein>
<accession>A0A3S3VW24</accession>
<dbReference type="InterPro" id="IPR036390">
    <property type="entry name" value="WH_DNA-bd_sf"/>
</dbReference>
<dbReference type="InterPro" id="IPR000524">
    <property type="entry name" value="Tscrpt_reg_HTH_GntR"/>
</dbReference>
<evidence type="ECO:0000256" key="3">
    <source>
        <dbReference type="ARBA" id="ARBA00023163"/>
    </source>
</evidence>
<feature type="domain" description="HTH gntR-type" evidence="4">
    <location>
        <begin position="7"/>
        <end position="75"/>
    </location>
</feature>
<keyword evidence="2" id="KW-0238">DNA-binding</keyword>
<dbReference type="Proteomes" id="UP000286701">
    <property type="component" value="Unassembled WGS sequence"/>
</dbReference>
<dbReference type="SUPFAM" id="SSF46785">
    <property type="entry name" value="Winged helix' DNA-binding domain"/>
    <property type="match status" value="1"/>
</dbReference>
<reference evidence="5 6" key="1">
    <citation type="submission" date="2019-01" db="EMBL/GenBank/DDBJ databases">
        <title>Mucilaginibacter antarcticum sp. nov., isolated from antarctic soil.</title>
        <authorList>
            <person name="Yan Y.-Q."/>
            <person name="Du Z.-J."/>
        </authorList>
    </citation>
    <scope>NUCLEOTIDE SEQUENCE [LARGE SCALE GENOMIC DNA]</scope>
    <source>
        <strain evidence="5 6">F01003</strain>
    </source>
</reference>
<sequence>MEFREKQAIYLQIAEYVCEQILLKQWPLEAKILSIRDLAVMMQVNPNTVQRAYDFLQQREIITNKRGVGYFVEGDAMARVIAFRKEQFLENELPVFLRSMYLLDIPVEEIEMRYKKFIDETFKEKKHED</sequence>
<evidence type="ECO:0000256" key="1">
    <source>
        <dbReference type="ARBA" id="ARBA00023015"/>
    </source>
</evidence>
<keyword evidence="6" id="KW-1185">Reference proteome</keyword>
<keyword evidence="3" id="KW-0804">Transcription</keyword>
<keyword evidence="1" id="KW-0805">Transcription regulation</keyword>
<dbReference type="SMART" id="SM00345">
    <property type="entry name" value="HTH_GNTR"/>
    <property type="match status" value="1"/>
</dbReference>
<organism evidence="5 6">
    <name type="scientific">Mucilaginibacter gilvus</name>
    <dbReference type="NCBI Taxonomy" id="2305909"/>
    <lineage>
        <taxon>Bacteria</taxon>
        <taxon>Pseudomonadati</taxon>
        <taxon>Bacteroidota</taxon>
        <taxon>Sphingobacteriia</taxon>
        <taxon>Sphingobacteriales</taxon>
        <taxon>Sphingobacteriaceae</taxon>
        <taxon>Mucilaginibacter</taxon>
    </lineage>
</organism>
<dbReference type="Gene3D" id="1.10.10.10">
    <property type="entry name" value="Winged helix-like DNA-binding domain superfamily/Winged helix DNA-binding domain"/>
    <property type="match status" value="1"/>
</dbReference>
<dbReference type="RefSeq" id="WP_128531862.1">
    <property type="nucleotide sequence ID" value="NZ_SBIW01000001.1"/>
</dbReference>
<dbReference type="PANTHER" id="PTHR38445:SF10">
    <property type="entry name" value="GNTR-FAMILY TRANSCRIPTIONAL REGULATOR"/>
    <property type="match status" value="1"/>
</dbReference>
<evidence type="ECO:0000259" key="4">
    <source>
        <dbReference type="PROSITE" id="PS50949"/>
    </source>
</evidence>
<dbReference type="AlphaFoldDB" id="A0A3S3VW24"/>
<name>A0A3S3VW24_9SPHI</name>
<dbReference type="Pfam" id="PF00392">
    <property type="entry name" value="GntR"/>
    <property type="match status" value="1"/>
</dbReference>
<proteinExistence type="predicted"/>
<dbReference type="OrthoDB" id="362473at2"/>
<dbReference type="Gene3D" id="1.10.287.100">
    <property type="match status" value="1"/>
</dbReference>
<dbReference type="GO" id="GO:0003700">
    <property type="term" value="F:DNA-binding transcription factor activity"/>
    <property type="evidence" value="ECO:0007669"/>
    <property type="project" value="InterPro"/>
</dbReference>
<gene>
    <name evidence="5" type="ORF">EPL05_02145</name>
</gene>
<evidence type="ECO:0000313" key="5">
    <source>
        <dbReference type="EMBL" id="RWY57356.1"/>
    </source>
</evidence>
<comment type="caution">
    <text evidence="5">The sequence shown here is derived from an EMBL/GenBank/DDBJ whole genome shotgun (WGS) entry which is preliminary data.</text>
</comment>